<keyword evidence="1" id="KW-0472">Membrane</keyword>
<reference evidence="3 4" key="1">
    <citation type="submission" date="2018-04" db="EMBL/GenBank/DDBJ databases">
        <title>Massilia violaceinigra sp. nov., a novel purple-pigmented bacterium isolated from Tianshan glacier, Xinjiang, China.</title>
        <authorList>
            <person name="Wang H."/>
        </authorList>
    </citation>
    <scope>NUCLEOTIDE SEQUENCE [LARGE SCALE GENOMIC DNA]</scope>
    <source>
        <strain evidence="3 4">B448-2</strain>
    </source>
</reference>
<dbReference type="OrthoDB" id="9783218at2"/>
<name>A0A2U2HHM9_9BURK</name>
<evidence type="ECO:0008006" key="5">
    <source>
        <dbReference type="Google" id="ProtNLM"/>
    </source>
</evidence>
<dbReference type="AlphaFoldDB" id="A0A2U2HHM9"/>
<sequence length="88" mass="9511">MKLQSLRALALGLAVVSPLTLAQDFKVAISGAPTSLAPRFYAAILEYLMSGQYWISFFPGLSLLFIVVTINVVGSQLGDVINPRLQTQ</sequence>
<dbReference type="EMBL" id="PXWF02000255">
    <property type="protein sequence ID" value="PWF45413.1"/>
    <property type="molecule type" value="Genomic_DNA"/>
</dbReference>
<protein>
    <recommendedName>
        <fullName evidence="5">ABC transporter permease</fullName>
    </recommendedName>
</protein>
<keyword evidence="1" id="KW-1133">Transmembrane helix</keyword>
<evidence type="ECO:0000313" key="3">
    <source>
        <dbReference type="EMBL" id="PWF45413.1"/>
    </source>
</evidence>
<evidence type="ECO:0000256" key="1">
    <source>
        <dbReference type="SAM" id="Phobius"/>
    </source>
</evidence>
<proteinExistence type="predicted"/>
<accession>A0A2U2HHM9</accession>
<evidence type="ECO:0000256" key="2">
    <source>
        <dbReference type="SAM" id="SignalP"/>
    </source>
</evidence>
<organism evidence="3 4">
    <name type="scientific">Massilia glaciei</name>
    <dbReference type="NCBI Taxonomy" id="1524097"/>
    <lineage>
        <taxon>Bacteria</taxon>
        <taxon>Pseudomonadati</taxon>
        <taxon>Pseudomonadota</taxon>
        <taxon>Betaproteobacteria</taxon>
        <taxon>Burkholderiales</taxon>
        <taxon>Oxalobacteraceae</taxon>
        <taxon>Telluria group</taxon>
        <taxon>Massilia</taxon>
    </lineage>
</organism>
<feature type="chain" id="PRO_5015774552" description="ABC transporter permease" evidence="2">
    <location>
        <begin position="23"/>
        <end position="88"/>
    </location>
</feature>
<feature type="transmembrane region" description="Helical" evidence="1">
    <location>
        <begin position="53"/>
        <end position="74"/>
    </location>
</feature>
<evidence type="ECO:0000313" key="4">
    <source>
        <dbReference type="Proteomes" id="UP000241421"/>
    </source>
</evidence>
<dbReference type="RefSeq" id="WP_106758728.1">
    <property type="nucleotide sequence ID" value="NZ_PXWF02000255.1"/>
</dbReference>
<comment type="caution">
    <text evidence="3">The sequence shown here is derived from an EMBL/GenBank/DDBJ whole genome shotgun (WGS) entry which is preliminary data.</text>
</comment>
<gene>
    <name evidence="3" type="ORF">C7C56_017880</name>
</gene>
<feature type="signal peptide" evidence="2">
    <location>
        <begin position="1"/>
        <end position="22"/>
    </location>
</feature>
<keyword evidence="1" id="KW-0812">Transmembrane</keyword>
<keyword evidence="4" id="KW-1185">Reference proteome</keyword>
<dbReference type="Proteomes" id="UP000241421">
    <property type="component" value="Unassembled WGS sequence"/>
</dbReference>
<keyword evidence="2" id="KW-0732">Signal</keyword>